<dbReference type="InterPro" id="IPR008271">
    <property type="entry name" value="Ser/Thr_kinase_AS"/>
</dbReference>
<dbReference type="InterPro" id="IPR000719">
    <property type="entry name" value="Prot_kinase_dom"/>
</dbReference>
<evidence type="ECO:0000259" key="22">
    <source>
        <dbReference type="PROSITE" id="PS50011"/>
    </source>
</evidence>
<evidence type="ECO:0000256" key="2">
    <source>
        <dbReference type="ARBA" id="ARBA00009793"/>
    </source>
</evidence>
<feature type="region of interest" description="Disordered" evidence="21">
    <location>
        <begin position="532"/>
        <end position="558"/>
    </location>
</feature>
<dbReference type="OrthoDB" id="354826at2759"/>
<evidence type="ECO:0000256" key="15">
    <source>
        <dbReference type="ARBA" id="ARBA00037736"/>
    </source>
</evidence>
<comment type="similarity">
    <text evidence="2 20">Belongs to the protein kinase superfamily. AGC Ser/Thr protein kinase family. GPRK subfamily.</text>
</comment>
<evidence type="ECO:0000256" key="8">
    <source>
        <dbReference type="ARBA" id="ARBA00022741"/>
    </source>
</evidence>
<dbReference type="GeneTree" id="ENSGT00940000160511"/>
<dbReference type="GO" id="GO:0005737">
    <property type="term" value="C:cytoplasm"/>
    <property type="evidence" value="ECO:0007669"/>
    <property type="project" value="TreeGrafter"/>
</dbReference>
<reference evidence="25" key="2">
    <citation type="submission" date="2025-09" db="UniProtKB">
        <authorList>
            <consortium name="Ensembl"/>
        </authorList>
    </citation>
    <scope>IDENTIFICATION</scope>
</reference>
<evidence type="ECO:0000256" key="4">
    <source>
        <dbReference type="ARBA" id="ARBA00022527"/>
    </source>
</evidence>
<dbReference type="InterPro" id="IPR000239">
    <property type="entry name" value="GPCR_kinase"/>
</dbReference>
<dbReference type="Pfam" id="PF00615">
    <property type="entry name" value="RGS"/>
    <property type="match status" value="1"/>
</dbReference>
<proteinExistence type="inferred from homology"/>
<keyword evidence="13" id="KW-0636">Prenylation</keyword>
<dbReference type="SUPFAM" id="SSF48097">
    <property type="entry name" value="Regulator of G-protein signaling, RGS"/>
    <property type="match status" value="1"/>
</dbReference>
<dbReference type="GO" id="GO:0036368">
    <property type="term" value="P:cone photoresponse recovery"/>
    <property type="evidence" value="ECO:0007669"/>
    <property type="project" value="Ensembl"/>
</dbReference>
<keyword evidence="9 20" id="KW-0418">Kinase</keyword>
<dbReference type="GO" id="GO:0007603">
    <property type="term" value="P:phototransduction, visible light"/>
    <property type="evidence" value="ECO:0007669"/>
    <property type="project" value="Ensembl"/>
</dbReference>
<keyword evidence="26" id="KW-1185">Reference proteome</keyword>
<dbReference type="InterPro" id="IPR000961">
    <property type="entry name" value="AGC-kinase_C"/>
</dbReference>
<evidence type="ECO:0000256" key="13">
    <source>
        <dbReference type="ARBA" id="ARBA00023289"/>
    </source>
</evidence>
<dbReference type="PROSITE" id="PS51285">
    <property type="entry name" value="AGC_KINASE_CTER"/>
    <property type="match status" value="1"/>
</dbReference>
<sequence length="558" mass="63564">MCDMGGLDNLVANTAYLKAQGGDDKEMKKRRRSLSLPKTEQCVVVRTAIEKDFSQLCERQPIGKKLFRQYLSSNPEYTNAASFFDDMYDWDLAEGAAKDKARQNIIKKYCKADSKNFLTFLPPESQTKCKAVTDKDFDDVMKGSIQDAAREFLKGKPFTDYQTTPFFDKFLQWKEYEKQPISDKYFYEFRTLGKGGFGEVCAVQVKNTGQMYACKKLCKKRLKKKGGEKMALLEKQILEKVNSLFLVNLSYAYDSKTHLCLVMTLMNGGDLKYHIYNIGYDGNGVDKGIEMKRIIHYTAQITTGILHLHEMNIVYRDMKPENVLLDSFGQCRLSDLGLAVELREGKTITQMAGTGAYMAPELLTKTPYRTSVDWWALGCSIYEMVAGYTPFKGPESKKEKVEKEEVQRRIQNDEPPWEHKCFDAVTKDIIQQFLKKKIEERLGVKNNLEDPRKHEWFKLINFPRLEAGLVEPPWVPKPNVVYAKDTGDIAEFSEIKGIEFDGNDNKFFNEFGTGAVSIPWQQEMIETGLFDELSDPNRKESSAGGGGGEGKSGTCIML</sequence>
<comment type="catalytic activity">
    <reaction evidence="16">
        <text>L-threonyl-[rhodopsin] + ATP = O-phospho-L-threonyl-[rhodopsin] + ADP + H(+)</text>
        <dbReference type="Rhea" id="RHEA:56552"/>
        <dbReference type="Rhea" id="RHEA-COMP:14596"/>
        <dbReference type="Rhea" id="RHEA-COMP:14597"/>
        <dbReference type="ChEBI" id="CHEBI:15378"/>
        <dbReference type="ChEBI" id="CHEBI:30013"/>
        <dbReference type="ChEBI" id="CHEBI:30616"/>
        <dbReference type="ChEBI" id="CHEBI:61977"/>
        <dbReference type="ChEBI" id="CHEBI:456216"/>
        <dbReference type="EC" id="2.7.11.14"/>
    </reaction>
</comment>
<dbReference type="EC" id="2.7.11.-" evidence="20"/>
<evidence type="ECO:0000256" key="17">
    <source>
        <dbReference type="ARBA" id="ARBA00049249"/>
    </source>
</evidence>
<evidence type="ECO:0000256" key="9">
    <source>
        <dbReference type="ARBA" id="ARBA00022777"/>
    </source>
</evidence>
<name>A0A8C4ZRH7_GADMO</name>
<dbReference type="Gene3D" id="3.30.200.20">
    <property type="entry name" value="Phosphorylase Kinase, domain 1"/>
    <property type="match status" value="1"/>
</dbReference>
<dbReference type="GO" id="GO:0016020">
    <property type="term" value="C:membrane"/>
    <property type="evidence" value="ECO:0007669"/>
    <property type="project" value="UniProtKB-SubCell"/>
</dbReference>
<evidence type="ECO:0000256" key="14">
    <source>
        <dbReference type="ARBA" id="ARBA00023305"/>
    </source>
</evidence>
<evidence type="ECO:0000256" key="21">
    <source>
        <dbReference type="SAM" id="MobiDB-lite"/>
    </source>
</evidence>
<dbReference type="SMART" id="SM00315">
    <property type="entry name" value="RGS"/>
    <property type="match status" value="1"/>
</dbReference>
<keyword evidence="7 20" id="KW-0808">Transferase</keyword>
<evidence type="ECO:0000256" key="18">
    <source>
        <dbReference type="PIRSR" id="PIRSR600239-51"/>
    </source>
</evidence>
<dbReference type="InterPro" id="IPR044926">
    <property type="entry name" value="RGS_subdomain_2"/>
</dbReference>
<evidence type="ECO:0000256" key="1">
    <source>
        <dbReference type="ARBA" id="ARBA00004635"/>
    </source>
</evidence>
<evidence type="ECO:0000313" key="26">
    <source>
        <dbReference type="Proteomes" id="UP000694546"/>
    </source>
</evidence>
<dbReference type="Pfam" id="PF00069">
    <property type="entry name" value="Pkinase"/>
    <property type="match status" value="1"/>
</dbReference>
<dbReference type="Ensembl" id="ENSGMOT00000019576.2">
    <property type="protein sequence ID" value="ENSGMOP00000019114.2"/>
    <property type="gene ID" value="ENSGMOG00000017767.2"/>
</dbReference>
<keyword evidence="10 19" id="KW-0067">ATP-binding</keyword>
<keyword evidence="6" id="KW-0716">Sensory transduction</keyword>
<comment type="catalytic activity">
    <reaction evidence="17">
        <text>L-seryl-[rhodopsin] + ATP = O-phospho-L-seryl-[rhodopsin] + ADP + H(+)</text>
        <dbReference type="Rhea" id="RHEA:23356"/>
        <dbReference type="Rhea" id="RHEA-COMP:14594"/>
        <dbReference type="Rhea" id="RHEA-COMP:14595"/>
        <dbReference type="ChEBI" id="CHEBI:15378"/>
        <dbReference type="ChEBI" id="CHEBI:29999"/>
        <dbReference type="ChEBI" id="CHEBI:30616"/>
        <dbReference type="ChEBI" id="CHEBI:83421"/>
        <dbReference type="ChEBI" id="CHEBI:456216"/>
        <dbReference type="EC" id="2.7.11.14"/>
    </reaction>
</comment>
<feature type="domain" description="RGS" evidence="23">
    <location>
        <begin position="59"/>
        <end position="171"/>
    </location>
</feature>
<evidence type="ECO:0000256" key="20">
    <source>
        <dbReference type="RuleBase" id="RU000308"/>
    </source>
</evidence>
<dbReference type="GO" id="GO:0005524">
    <property type="term" value="F:ATP binding"/>
    <property type="evidence" value="ECO:0007669"/>
    <property type="project" value="UniProtKB-UniRule"/>
</dbReference>
<dbReference type="GO" id="GO:0050254">
    <property type="term" value="F:rhodopsin kinase activity"/>
    <property type="evidence" value="ECO:0007669"/>
    <property type="project" value="UniProtKB-EC"/>
</dbReference>
<evidence type="ECO:0000256" key="11">
    <source>
        <dbReference type="ARBA" id="ARBA00023136"/>
    </source>
</evidence>
<organism evidence="25 26">
    <name type="scientific">Gadus morhua</name>
    <name type="common">Atlantic cod</name>
    <dbReference type="NCBI Taxonomy" id="8049"/>
    <lineage>
        <taxon>Eukaryota</taxon>
        <taxon>Metazoa</taxon>
        <taxon>Chordata</taxon>
        <taxon>Craniata</taxon>
        <taxon>Vertebrata</taxon>
        <taxon>Euteleostomi</taxon>
        <taxon>Actinopterygii</taxon>
        <taxon>Neopterygii</taxon>
        <taxon>Teleostei</taxon>
        <taxon>Neoteleostei</taxon>
        <taxon>Acanthomorphata</taxon>
        <taxon>Zeiogadaria</taxon>
        <taxon>Gadariae</taxon>
        <taxon>Gadiformes</taxon>
        <taxon>Gadoidei</taxon>
        <taxon>Gadidae</taxon>
        <taxon>Gadus</taxon>
    </lineage>
</organism>
<dbReference type="SMART" id="SM00220">
    <property type="entry name" value="S_TKc"/>
    <property type="match status" value="1"/>
</dbReference>
<dbReference type="PROSITE" id="PS00108">
    <property type="entry name" value="PROTEIN_KINASE_ST"/>
    <property type="match status" value="1"/>
</dbReference>
<accession>A0A8C4ZRH7</accession>
<keyword evidence="3" id="KW-0488">Methylation</keyword>
<evidence type="ECO:0000256" key="6">
    <source>
        <dbReference type="ARBA" id="ARBA00022606"/>
    </source>
</evidence>
<dbReference type="PROSITE" id="PS50011">
    <property type="entry name" value="PROTEIN_KINASE_DOM"/>
    <property type="match status" value="1"/>
</dbReference>
<dbReference type="PANTHER" id="PTHR24355:SF12">
    <property type="entry name" value="RHODOPSIN KINASE GRK7"/>
    <property type="match status" value="1"/>
</dbReference>
<dbReference type="PRINTS" id="PR00717">
    <property type="entry name" value="GPCRKINASE"/>
</dbReference>
<dbReference type="Gene3D" id="1.10.167.10">
    <property type="entry name" value="Regulator of G-protein Signalling 4, domain 2"/>
    <property type="match status" value="1"/>
</dbReference>
<keyword evidence="8 19" id="KW-0547">Nucleotide-binding</keyword>
<dbReference type="AlphaFoldDB" id="A0A8C4ZRH7"/>
<keyword evidence="14" id="KW-0844">Vision</keyword>
<keyword evidence="5" id="KW-0597">Phosphoprotein</keyword>
<evidence type="ECO:0000259" key="24">
    <source>
        <dbReference type="PROSITE" id="PS51285"/>
    </source>
</evidence>
<dbReference type="Gene3D" id="1.10.510.10">
    <property type="entry name" value="Transferase(Phosphotransferase) domain 1"/>
    <property type="match status" value="1"/>
</dbReference>
<evidence type="ECO:0000256" key="5">
    <source>
        <dbReference type="ARBA" id="ARBA00022553"/>
    </source>
</evidence>
<dbReference type="GO" id="GO:0009966">
    <property type="term" value="P:regulation of signal transduction"/>
    <property type="evidence" value="ECO:0007669"/>
    <property type="project" value="TreeGrafter"/>
</dbReference>
<evidence type="ECO:0000256" key="7">
    <source>
        <dbReference type="ARBA" id="ARBA00022679"/>
    </source>
</evidence>
<dbReference type="InterPro" id="IPR016137">
    <property type="entry name" value="RGS"/>
</dbReference>
<dbReference type="SMART" id="SM00133">
    <property type="entry name" value="S_TK_X"/>
    <property type="match status" value="1"/>
</dbReference>
<feature type="binding site" evidence="19">
    <location>
        <position position="215"/>
    </location>
    <ligand>
        <name>ATP</name>
        <dbReference type="ChEBI" id="CHEBI:30616"/>
    </ligand>
</feature>
<evidence type="ECO:0000256" key="16">
    <source>
        <dbReference type="ARBA" id="ARBA00048717"/>
    </source>
</evidence>
<dbReference type="PROSITE" id="PS00107">
    <property type="entry name" value="PROTEIN_KINASE_ATP"/>
    <property type="match status" value="1"/>
</dbReference>
<evidence type="ECO:0000259" key="23">
    <source>
        <dbReference type="PROSITE" id="PS50132"/>
    </source>
</evidence>
<dbReference type="GO" id="GO:0009881">
    <property type="term" value="F:photoreceptor activity"/>
    <property type="evidence" value="ECO:0007669"/>
    <property type="project" value="Ensembl"/>
</dbReference>
<feature type="domain" description="Protein kinase" evidence="22">
    <location>
        <begin position="186"/>
        <end position="457"/>
    </location>
</feature>
<dbReference type="Proteomes" id="UP000694546">
    <property type="component" value="Chromosome 8"/>
</dbReference>
<keyword evidence="12" id="KW-0449">Lipoprotein</keyword>
<evidence type="ECO:0000256" key="19">
    <source>
        <dbReference type="PROSITE-ProRule" id="PRU10141"/>
    </source>
</evidence>
<keyword evidence="4 20" id="KW-0723">Serine/threonine-protein kinase</keyword>
<dbReference type="InterPro" id="IPR017441">
    <property type="entry name" value="Protein_kinase_ATP_BS"/>
</dbReference>
<dbReference type="PROSITE" id="PS50132">
    <property type="entry name" value="RGS"/>
    <property type="match status" value="1"/>
</dbReference>
<evidence type="ECO:0000256" key="3">
    <source>
        <dbReference type="ARBA" id="ARBA00022481"/>
    </source>
</evidence>
<evidence type="ECO:0000256" key="12">
    <source>
        <dbReference type="ARBA" id="ARBA00023288"/>
    </source>
</evidence>
<feature type="domain" description="AGC-kinase C-terminal" evidence="24">
    <location>
        <begin position="458"/>
        <end position="523"/>
    </location>
</feature>
<dbReference type="GO" id="GO:0007601">
    <property type="term" value="P:visual perception"/>
    <property type="evidence" value="ECO:0007669"/>
    <property type="project" value="UniProtKB-KW"/>
</dbReference>
<evidence type="ECO:0000313" key="25">
    <source>
        <dbReference type="Ensembl" id="ENSGMOP00000019114.2"/>
    </source>
</evidence>
<gene>
    <name evidence="25" type="primary">grk7a</name>
</gene>
<protein>
    <recommendedName>
        <fullName evidence="20">G protein-coupled receptor kinase</fullName>
        <ecNumber evidence="20">2.7.11.-</ecNumber>
    </recommendedName>
</protein>
<keyword evidence="11" id="KW-0472">Membrane</keyword>
<comment type="function">
    <text evidence="15">Retina-specific kinase involved in the shutoff of the photoresponse and adaptation to changing light conditions via cone opsin phosphorylation, including rhodopsin (RHO).</text>
</comment>
<evidence type="ECO:0000256" key="10">
    <source>
        <dbReference type="ARBA" id="ARBA00022840"/>
    </source>
</evidence>
<reference evidence="25" key="1">
    <citation type="submission" date="2025-08" db="UniProtKB">
        <authorList>
            <consortium name="Ensembl"/>
        </authorList>
    </citation>
    <scope>IDENTIFICATION</scope>
</reference>
<dbReference type="InterPro" id="IPR036305">
    <property type="entry name" value="RGS_sf"/>
</dbReference>
<comment type="subcellular location">
    <subcellularLocation>
        <location evidence="1">Membrane</location>
        <topology evidence="1">Lipid-anchor</topology>
    </subcellularLocation>
</comment>
<dbReference type="SUPFAM" id="SSF56112">
    <property type="entry name" value="Protein kinase-like (PK-like)"/>
    <property type="match status" value="1"/>
</dbReference>
<feature type="active site" description="Proton acceptor" evidence="18">
    <location>
        <position position="317"/>
    </location>
</feature>
<dbReference type="OMA" id="YFTEFRV"/>
<dbReference type="InterPro" id="IPR011009">
    <property type="entry name" value="Kinase-like_dom_sf"/>
</dbReference>
<dbReference type="PANTHER" id="PTHR24355">
    <property type="entry name" value="G PROTEIN-COUPLED RECEPTOR KINASE/RIBOSOMAL PROTEIN S6 KINASE"/>
    <property type="match status" value="1"/>
</dbReference>